<dbReference type="AlphaFoldDB" id="A0A5J4YYG8"/>
<dbReference type="InterPro" id="IPR036885">
    <property type="entry name" value="SWIB_MDM2_dom_sf"/>
</dbReference>
<evidence type="ECO:0000313" key="3">
    <source>
        <dbReference type="EMBL" id="KAA8495673.1"/>
    </source>
</evidence>
<dbReference type="Gene3D" id="1.10.245.10">
    <property type="entry name" value="SWIB/MDM2 domain"/>
    <property type="match status" value="1"/>
</dbReference>
<sequence length="504" mass="57097">MTDETGWTGQSAWTGWTGRTGPEWARVWRRRMQERRRGREMEGIGSEQESVGRESLERWESELREEHAVYSAVLKLEHELDSRMLVLERAAREMAVRKCSTCVPLVKAGTDAGLCTSYRLLRVHVLSSMSLQHTPSNAPGSVDAGGDPPEPLAHGAEDEPKQPQRTWTLRVCGGVFMPDRVTPDTKRSFMGCVRRLEIATDALGSRFEWMRAREPAKYSNRMHHIEGPEGDADGVDLTRQVPDSAFNVRIEITPHAEVVTRFKLSEQIQLLLGCDVASRAIVKSAVWNYIRLRKLLVNDGTPRVLVDDYIAALFTGAHKITADRQASNSPSKSAASPAVKPVKPPKFLPLSGMQGIIDPHLSPLPGLVLDVRVDPDGPPQEICYDLRLDIDEFHEEHAQISSSLLDVSRADQDVLDRNNHDYGLAVRDIMKKRQRRRFFESFSRAPHSAVVKILQDQARELELMDTHRLDRVHQNSKFYQKRWVHEAIPRYLIRKALHMKGPAQ</sequence>
<proteinExistence type="predicted"/>
<dbReference type="Pfam" id="PF02201">
    <property type="entry name" value="SWIB"/>
    <property type="match status" value="1"/>
</dbReference>
<organism evidence="3 4">
    <name type="scientific">Porphyridium purpureum</name>
    <name type="common">Red alga</name>
    <name type="synonym">Porphyridium cruentum</name>
    <dbReference type="NCBI Taxonomy" id="35688"/>
    <lineage>
        <taxon>Eukaryota</taxon>
        <taxon>Rhodophyta</taxon>
        <taxon>Bangiophyceae</taxon>
        <taxon>Porphyridiales</taxon>
        <taxon>Porphyridiaceae</taxon>
        <taxon>Porphyridium</taxon>
    </lineage>
</organism>
<evidence type="ECO:0000259" key="2">
    <source>
        <dbReference type="Pfam" id="PF02201"/>
    </source>
</evidence>
<dbReference type="EMBL" id="VRMN01000003">
    <property type="protein sequence ID" value="KAA8495673.1"/>
    <property type="molecule type" value="Genomic_DNA"/>
</dbReference>
<protein>
    <submittedName>
        <fullName evidence="3">SWI/SNF complex component SNF12-like</fullName>
    </submittedName>
</protein>
<accession>A0A5J4YYG8</accession>
<dbReference type="InterPro" id="IPR003121">
    <property type="entry name" value="SWIB_MDM2_domain"/>
</dbReference>
<feature type="region of interest" description="Disordered" evidence="1">
    <location>
        <begin position="132"/>
        <end position="163"/>
    </location>
</feature>
<evidence type="ECO:0000256" key="1">
    <source>
        <dbReference type="SAM" id="MobiDB-lite"/>
    </source>
</evidence>
<keyword evidence="4" id="KW-1185">Reference proteome</keyword>
<feature type="domain" description="DM2" evidence="2">
    <location>
        <begin position="261"/>
        <end position="321"/>
    </location>
</feature>
<gene>
    <name evidence="3" type="ORF">FVE85_1828</name>
</gene>
<evidence type="ECO:0000313" key="4">
    <source>
        <dbReference type="Proteomes" id="UP000324585"/>
    </source>
</evidence>
<dbReference type="OrthoDB" id="2040at2759"/>
<dbReference type="SUPFAM" id="SSF47592">
    <property type="entry name" value="SWIB/MDM2 domain"/>
    <property type="match status" value="1"/>
</dbReference>
<reference evidence="4" key="1">
    <citation type="journal article" date="2019" name="Nat. Commun.">
        <title>Expansion of phycobilisome linker gene families in mesophilic red algae.</title>
        <authorList>
            <person name="Lee J."/>
            <person name="Kim D."/>
            <person name="Bhattacharya D."/>
            <person name="Yoon H.S."/>
        </authorList>
    </citation>
    <scope>NUCLEOTIDE SEQUENCE [LARGE SCALE GENOMIC DNA]</scope>
    <source>
        <strain evidence="4">CCMP 1328</strain>
    </source>
</reference>
<comment type="caution">
    <text evidence="3">The sequence shown here is derived from an EMBL/GenBank/DDBJ whole genome shotgun (WGS) entry which is preliminary data.</text>
</comment>
<name>A0A5J4YYG8_PORPP</name>
<dbReference type="Proteomes" id="UP000324585">
    <property type="component" value="Unassembled WGS sequence"/>
</dbReference>